<dbReference type="SUPFAM" id="SSF48264">
    <property type="entry name" value="Cytochrome P450"/>
    <property type="match status" value="1"/>
</dbReference>
<keyword evidence="7 14" id="KW-0479">Metal-binding</keyword>
<dbReference type="Proteomes" id="UP000078541">
    <property type="component" value="Unassembled WGS sequence"/>
</dbReference>
<keyword evidence="6 14" id="KW-0349">Heme</keyword>
<dbReference type="PANTHER" id="PTHR24291:SF189">
    <property type="entry name" value="CYTOCHROME P450 4C3-RELATED"/>
    <property type="match status" value="1"/>
</dbReference>
<evidence type="ECO:0000256" key="11">
    <source>
        <dbReference type="ARBA" id="ARBA00023004"/>
    </source>
</evidence>
<sequence>MRRRCKITVIFSSCWHYPDINGIHKDPNFWSNPEVFDPDRFLPERIRNRHPYSYIPFSAGLCQRYAMQMKMMVASLIHHFYLESFDYIKDIRLQIDLVRRLCSFRFVPVLQN</sequence>
<keyword evidence="16" id="KW-1185">Reference proteome</keyword>
<dbReference type="GO" id="GO:0005506">
    <property type="term" value="F:iron ion binding"/>
    <property type="evidence" value="ECO:0007669"/>
    <property type="project" value="InterPro"/>
</dbReference>
<evidence type="ECO:0000256" key="14">
    <source>
        <dbReference type="PIRSR" id="PIRSR602401-1"/>
    </source>
</evidence>
<dbReference type="InterPro" id="IPR036396">
    <property type="entry name" value="Cyt_P450_sf"/>
</dbReference>
<keyword evidence="11 14" id="KW-0408">Iron</keyword>
<evidence type="ECO:0000313" key="15">
    <source>
        <dbReference type="EMBL" id="KYN41814.1"/>
    </source>
</evidence>
<evidence type="ECO:0000256" key="12">
    <source>
        <dbReference type="ARBA" id="ARBA00023033"/>
    </source>
</evidence>
<dbReference type="GO" id="GO:0016705">
    <property type="term" value="F:oxidoreductase activity, acting on paired donors, with incorporation or reduction of molecular oxygen"/>
    <property type="evidence" value="ECO:0007669"/>
    <property type="project" value="InterPro"/>
</dbReference>
<dbReference type="InterPro" id="IPR050196">
    <property type="entry name" value="Cytochrome_P450_Monoox"/>
</dbReference>
<evidence type="ECO:0000256" key="2">
    <source>
        <dbReference type="ARBA" id="ARBA00003690"/>
    </source>
</evidence>
<organism evidence="15 16">
    <name type="scientific">Trachymyrmex septentrionalis</name>
    <dbReference type="NCBI Taxonomy" id="34720"/>
    <lineage>
        <taxon>Eukaryota</taxon>
        <taxon>Metazoa</taxon>
        <taxon>Ecdysozoa</taxon>
        <taxon>Arthropoda</taxon>
        <taxon>Hexapoda</taxon>
        <taxon>Insecta</taxon>
        <taxon>Pterygota</taxon>
        <taxon>Neoptera</taxon>
        <taxon>Endopterygota</taxon>
        <taxon>Hymenoptera</taxon>
        <taxon>Apocrita</taxon>
        <taxon>Aculeata</taxon>
        <taxon>Formicoidea</taxon>
        <taxon>Formicidae</taxon>
        <taxon>Myrmicinae</taxon>
        <taxon>Trachymyrmex</taxon>
    </lineage>
</organism>
<name>A0A195FPE2_9HYME</name>
<keyword evidence="9" id="KW-0492">Microsome</keyword>
<dbReference type="EMBL" id="KQ981424">
    <property type="protein sequence ID" value="KYN41814.1"/>
    <property type="molecule type" value="Genomic_DNA"/>
</dbReference>
<dbReference type="PANTHER" id="PTHR24291">
    <property type="entry name" value="CYTOCHROME P450 FAMILY 4"/>
    <property type="match status" value="1"/>
</dbReference>
<keyword evidence="12" id="KW-0503">Monooxygenase</keyword>
<evidence type="ECO:0000256" key="5">
    <source>
        <dbReference type="ARBA" id="ARBA00010617"/>
    </source>
</evidence>
<dbReference type="GO" id="GO:0020037">
    <property type="term" value="F:heme binding"/>
    <property type="evidence" value="ECO:0007669"/>
    <property type="project" value="InterPro"/>
</dbReference>
<evidence type="ECO:0000256" key="4">
    <source>
        <dbReference type="ARBA" id="ARBA00004406"/>
    </source>
</evidence>
<keyword evidence="10" id="KW-0560">Oxidoreductase</keyword>
<keyword evidence="8" id="KW-0256">Endoplasmic reticulum</keyword>
<gene>
    <name evidence="15" type="ORF">ALC56_03744</name>
</gene>
<keyword evidence="13" id="KW-0472">Membrane</keyword>
<dbReference type="AlphaFoldDB" id="A0A195FPE2"/>
<reference evidence="15 16" key="1">
    <citation type="submission" date="2016-03" db="EMBL/GenBank/DDBJ databases">
        <title>Trachymyrmex septentrionalis WGS genome.</title>
        <authorList>
            <person name="Nygaard S."/>
            <person name="Hu H."/>
            <person name="Boomsma J."/>
            <person name="Zhang G."/>
        </authorList>
    </citation>
    <scope>NUCLEOTIDE SEQUENCE [LARGE SCALE GENOMIC DNA]</scope>
    <source>
        <strain evidence="15">Tsep2-gDNA-1</strain>
        <tissue evidence="15">Whole body</tissue>
    </source>
</reference>
<evidence type="ECO:0000256" key="1">
    <source>
        <dbReference type="ARBA" id="ARBA00001971"/>
    </source>
</evidence>
<dbReference type="GO" id="GO:0004497">
    <property type="term" value="F:monooxygenase activity"/>
    <property type="evidence" value="ECO:0007669"/>
    <property type="project" value="UniProtKB-KW"/>
</dbReference>
<evidence type="ECO:0000313" key="16">
    <source>
        <dbReference type="Proteomes" id="UP000078541"/>
    </source>
</evidence>
<dbReference type="STRING" id="34720.A0A195FPE2"/>
<evidence type="ECO:0000256" key="13">
    <source>
        <dbReference type="ARBA" id="ARBA00023136"/>
    </source>
</evidence>
<dbReference type="Pfam" id="PF00067">
    <property type="entry name" value="p450"/>
    <property type="match status" value="1"/>
</dbReference>
<evidence type="ECO:0000256" key="9">
    <source>
        <dbReference type="ARBA" id="ARBA00022848"/>
    </source>
</evidence>
<protein>
    <submittedName>
        <fullName evidence="15">Cytochrome P450 4g1</fullName>
    </submittedName>
</protein>
<dbReference type="InterPro" id="IPR002401">
    <property type="entry name" value="Cyt_P450_E_grp-I"/>
</dbReference>
<evidence type="ECO:0000256" key="7">
    <source>
        <dbReference type="ARBA" id="ARBA00022723"/>
    </source>
</evidence>
<evidence type="ECO:0000256" key="3">
    <source>
        <dbReference type="ARBA" id="ARBA00004174"/>
    </source>
</evidence>
<evidence type="ECO:0000256" key="10">
    <source>
        <dbReference type="ARBA" id="ARBA00023002"/>
    </source>
</evidence>
<accession>A0A195FPE2</accession>
<feature type="binding site" description="axial binding residue" evidence="14">
    <location>
        <position position="62"/>
    </location>
    <ligand>
        <name>heme</name>
        <dbReference type="ChEBI" id="CHEBI:30413"/>
    </ligand>
    <ligandPart>
        <name>Fe</name>
        <dbReference type="ChEBI" id="CHEBI:18248"/>
    </ligandPart>
</feature>
<dbReference type="Gene3D" id="1.10.630.10">
    <property type="entry name" value="Cytochrome P450"/>
    <property type="match status" value="1"/>
</dbReference>
<comment type="similarity">
    <text evidence="5">Belongs to the cytochrome P450 family.</text>
</comment>
<proteinExistence type="inferred from homology"/>
<comment type="function">
    <text evidence="2">May be involved in the metabolism of insect hormones and in the breakdown of synthetic insecticides.</text>
</comment>
<comment type="subcellular location">
    <subcellularLocation>
        <location evidence="4">Endoplasmic reticulum membrane</location>
        <topology evidence="4">Peripheral membrane protein</topology>
    </subcellularLocation>
    <subcellularLocation>
        <location evidence="3">Microsome membrane</location>
        <topology evidence="3">Peripheral membrane protein</topology>
    </subcellularLocation>
</comment>
<dbReference type="GO" id="GO:0005789">
    <property type="term" value="C:endoplasmic reticulum membrane"/>
    <property type="evidence" value="ECO:0007669"/>
    <property type="project" value="UniProtKB-SubCell"/>
</dbReference>
<evidence type="ECO:0000256" key="8">
    <source>
        <dbReference type="ARBA" id="ARBA00022824"/>
    </source>
</evidence>
<dbReference type="PRINTS" id="PR00463">
    <property type="entry name" value="EP450I"/>
</dbReference>
<comment type="cofactor">
    <cofactor evidence="1 14">
        <name>heme</name>
        <dbReference type="ChEBI" id="CHEBI:30413"/>
    </cofactor>
</comment>
<evidence type="ECO:0000256" key="6">
    <source>
        <dbReference type="ARBA" id="ARBA00022617"/>
    </source>
</evidence>
<dbReference type="InterPro" id="IPR001128">
    <property type="entry name" value="Cyt_P450"/>
</dbReference>